<dbReference type="Proteomes" id="UP000789759">
    <property type="component" value="Unassembled WGS sequence"/>
</dbReference>
<dbReference type="AlphaFoldDB" id="A0A9N9JEV4"/>
<protein>
    <submittedName>
        <fullName evidence="1">23752_t:CDS:1</fullName>
    </submittedName>
</protein>
<name>A0A9N9JEV4_9GLOM</name>
<accession>A0A9N9JEV4</accession>
<sequence>MTESHYKELQETLENEREMLIQANPHFSTRTNAINNLVMDPNIYTMLSSWYATATKSLPTFTSNQNVENESKGV</sequence>
<feature type="non-terminal residue" evidence="1">
    <location>
        <position position="1"/>
    </location>
</feature>
<gene>
    <name evidence="1" type="ORF">CPELLU_LOCUS16126</name>
</gene>
<keyword evidence="2" id="KW-1185">Reference proteome</keyword>
<reference evidence="1" key="1">
    <citation type="submission" date="2021-06" db="EMBL/GenBank/DDBJ databases">
        <authorList>
            <person name="Kallberg Y."/>
            <person name="Tangrot J."/>
            <person name="Rosling A."/>
        </authorList>
    </citation>
    <scope>NUCLEOTIDE SEQUENCE</scope>
    <source>
        <strain evidence="1">FL966</strain>
    </source>
</reference>
<dbReference type="EMBL" id="CAJVQA010022909">
    <property type="protein sequence ID" value="CAG8776097.1"/>
    <property type="molecule type" value="Genomic_DNA"/>
</dbReference>
<proteinExistence type="predicted"/>
<comment type="caution">
    <text evidence="1">The sequence shown here is derived from an EMBL/GenBank/DDBJ whole genome shotgun (WGS) entry which is preliminary data.</text>
</comment>
<evidence type="ECO:0000313" key="2">
    <source>
        <dbReference type="Proteomes" id="UP000789759"/>
    </source>
</evidence>
<evidence type="ECO:0000313" key="1">
    <source>
        <dbReference type="EMBL" id="CAG8776097.1"/>
    </source>
</evidence>
<organism evidence="1 2">
    <name type="scientific">Cetraspora pellucida</name>
    <dbReference type="NCBI Taxonomy" id="1433469"/>
    <lineage>
        <taxon>Eukaryota</taxon>
        <taxon>Fungi</taxon>
        <taxon>Fungi incertae sedis</taxon>
        <taxon>Mucoromycota</taxon>
        <taxon>Glomeromycotina</taxon>
        <taxon>Glomeromycetes</taxon>
        <taxon>Diversisporales</taxon>
        <taxon>Gigasporaceae</taxon>
        <taxon>Cetraspora</taxon>
    </lineage>
</organism>